<gene>
    <name evidence="1" type="primary">UL1</name>
</gene>
<keyword evidence="1" id="KW-0261">Viral envelope protein</keyword>
<name>A0A0X8E9W9_HHV1</name>
<evidence type="ECO:0000313" key="1">
    <source>
        <dbReference type="EMBL" id="AMB65818.1"/>
    </source>
</evidence>
<protein>
    <submittedName>
        <fullName evidence="1">Envelope glycoprotein L</fullName>
    </submittedName>
</protein>
<organismHost>
    <name type="scientific">Homo sapiens</name>
    <name type="common">Human</name>
    <dbReference type="NCBI Taxonomy" id="9606"/>
</organismHost>
<keyword evidence="1" id="KW-0946">Virion</keyword>
<accession>A0A0X8E9W9</accession>
<organism evidence="1">
    <name type="scientific">Human herpesvirus 1</name>
    <name type="common">HHV-1</name>
    <name type="synonym">Human herpes simplex virus 1</name>
    <dbReference type="NCBI Taxonomy" id="10298"/>
    <lineage>
        <taxon>Viruses</taxon>
        <taxon>Duplodnaviria</taxon>
        <taxon>Heunggongvirae</taxon>
        <taxon>Peploviricota</taxon>
        <taxon>Herviviricetes</taxon>
        <taxon>Herpesvirales</taxon>
        <taxon>Orthoherpesviridae</taxon>
        <taxon>Alphaherpesvirinae</taxon>
        <taxon>Simplexvirus</taxon>
        <taxon>Simplexvirus humanalpha1</taxon>
    </lineage>
</organism>
<proteinExistence type="predicted"/>
<dbReference type="EMBL" id="KU310660">
    <property type="protein sequence ID" value="AMB65818.1"/>
    <property type="molecule type" value="Genomic_DNA"/>
</dbReference>
<reference evidence="1" key="1">
    <citation type="journal article" date="2016" name="JCI Insight">
        <title>HSV-2 DeltagD elicits FcgammaR-effector antibodies that protect against clinical isolates.</title>
        <authorList>
            <person name="Petro C.D."/>
            <person name="Weinrick B."/>
            <person name="Khajoueinejad N."/>
            <person name="Burn C."/>
            <person name="Sellers R."/>
            <person name="Jacobs W.R.Jr."/>
            <person name="Herold B.C."/>
        </authorList>
    </citation>
    <scope>NUCLEOTIDE SEQUENCE</scope>
    <source>
        <strain evidence="1">B^3x1.4</strain>
    </source>
</reference>
<sequence length="107" mass="11330">MDRRGAGGRIPTRGGEGVYKPTKSAGTGIRGLCGTASWLCYWANAWGLQVSVGTDPRCYGDFVLGRAYGHWGFVCKGGFVFHRICYSESGGSRSGGYIKGALRAASV</sequence>
<dbReference type="GO" id="GO:0019031">
    <property type="term" value="C:viral envelope"/>
    <property type="evidence" value="ECO:0007669"/>
    <property type="project" value="UniProtKB-KW"/>
</dbReference>